<name>A0ABT6VZL7_9ACTN</name>
<organism evidence="2 3">
    <name type="scientific">Streptantibioticus silvisoli</name>
    <dbReference type="NCBI Taxonomy" id="2705255"/>
    <lineage>
        <taxon>Bacteria</taxon>
        <taxon>Bacillati</taxon>
        <taxon>Actinomycetota</taxon>
        <taxon>Actinomycetes</taxon>
        <taxon>Kitasatosporales</taxon>
        <taxon>Streptomycetaceae</taxon>
        <taxon>Streptantibioticus</taxon>
    </lineage>
</organism>
<sequence length="45" mass="4912">MGDRVEQAERDAHEEAGAETTVTGRGAAVVLADRRAVVERNYRQA</sequence>
<proteinExistence type="predicted"/>
<evidence type="ECO:0000313" key="2">
    <source>
        <dbReference type="EMBL" id="MDI5963935.1"/>
    </source>
</evidence>
<accession>A0ABT6VZL7</accession>
<gene>
    <name evidence="2" type="ORF">POF43_014630</name>
</gene>
<feature type="region of interest" description="Disordered" evidence="1">
    <location>
        <begin position="1"/>
        <end position="23"/>
    </location>
</feature>
<dbReference type="Proteomes" id="UP001156398">
    <property type="component" value="Unassembled WGS sequence"/>
</dbReference>
<dbReference type="RefSeq" id="WP_271322261.1">
    <property type="nucleotide sequence ID" value="NZ_JAAGKO020000019.1"/>
</dbReference>
<evidence type="ECO:0000313" key="3">
    <source>
        <dbReference type="Proteomes" id="UP001156398"/>
    </source>
</evidence>
<comment type="caution">
    <text evidence="2">The sequence shown here is derived from an EMBL/GenBank/DDBJ whole genome shotgun (WGS) entry which is preliminary data.</text>
</comment>
<protein>
    <submittedName>
        <fullName evidence="2">Uncharacterized protein</fullName>
    </submittedName>
</protein>
<dbReference type="EMBL" id="JAAGKO020000019">
    <property type="protein sequence ID" value="MDI5963935.1"/>
    <property type="molecule type" value="Genomic_DNA"/>
</dbReference>
<feature type="compositionally biased region" description="Basic and acidic residues" evidence="1">
    <location>
        <begin position="1"/>
        <end position="16"/>
    </location>
</feature>
<reference evidence="2 3" key="1">
    <citation type="submission" date="2023-05" db="EMBL/GenBank/DDBJ databases">
        <title>Streptantibioticus silvisoli sp. nov., acidotolerant actinomycetes 1 from pine litter.</title>
        <authorList>
            <person name="Swiecimska M."/>
            <person name="Golinska P."/>
            <person name="Sangal V."/>
            <person name="Wachnowicz B."/>
            <person name="Goodfellow M."/>
        </authorList>
    </citation>
    <scope>NUCLEOTIDE SEQUENCE [LARGE SCALE GENOMIC DNA]</scope>
    <source>
        <strain evidence="2 3">SL54</strain>
    </source>
</reference>
<keyword evidence="3" id="KW-1185">Reference proteome</keyword>
<evidence type="ECO:0000256" key="1">
    <source>
        <dbReference type="SAM" id="MobiDB-lite"/>
    </source>
</evidence>